<dbReference type="GO" id="GO:0019207">
    <property type="term" value="F:kinase regulator activity"/>
    <property type="evidence" value="ECO:0007669"/>
    <property type="project" value="EnsemblFungi"/>
</dbReference>
<dbReference type="Pfam" id="PF03637">
    <property type="entry name" value="Mob1_phocein"/>
    <property type="match status" value="1"/>
</dbReference>
<dbReference type="SUPFAM" id="SSF101152">
    <property type="entry name" value="Mob1/phocein"/>
    <property type="match status" value="1"/>
</dbReference>
<name>J7S7Q5_HUIN7</name>
<keyword evidence="1" id="KW-0479">Metal-binding</keyword>
<dbReference type="eggNOG" id="KOG0440">
    <property type="taxonomic scope" value="Eukaryota"/>
</dbReference>
<dbReference type="GO" id="GO:0005935">
    <property type="term" value="C:cellular bud neck"/>
    <property type="evidence" value="ECO:0007669"/>
    <property type="project" value="EnsemblFungi"/>
</dbReference>
<feature type="binding site" evidence="1">
    <location>
        <position position="233"/>
    </location>
    <ligand>
        <name>Zn(2+)</name>
        <dbReference type="ChEBI" id="CHEBI:29105"/>
    </ligand>
</feature>
<dbReference type="SMART" id="SM01388">
    <property type="entry name" value="Mob1_phocein"/>
    <property type="match status" value="1"/>
</dbReference>
<dbReference type="OrthoDB" id="8170117at2759"/>
<dbReference type="Proteomes" id="UP000006310">
    <property type="component" value="Chromosome 5"/>
</dbReference>
<dbReference type="HOGENOM" id="CLU_038321_4_2_1"/>
<feature type="binding site" evidence="1">
    <location>
        <position position="320"/>
    </location>
    <ligand>
        <name>Zn(2+)</name>
        <dbReference type="ChEBI" id="CHEBI:29105"/>
    </ligand>
</feature>
<dbReference type="RefSeq" id="XP_022464702.1">
    <property type="nucleotide sequence ID" value="XM_022608180.1"/>
</dbReference>
<dbReference type="GO" id="GO:0034973">
    <property type="term" value="C:Sid2-Mob1 complex"/>
    <property type="evidence" value="ECO:0007669"/>
    <property type="project" value="EnsemblFungi"/>
</dbReference>
<dbReference type="AlphaFoldDB" id="J7S7Q5"/>
<dbReference type="STRING" id="1071383.J7S7Q5"/>
<protein>
    <recommendedName>
        <fullName evidence="5">Mob1/phocein family protein</fullName>
    </recommendedName>
</protein>
<gene>
    <name evidence="3" type="primary">KNAG0E01940</name>
    <name evidence="3" type="ordered locus">KNAG_0E01940</name>
</gene>
<evidence type="ECO:0000256" key="1">
    <source>
        <dbReference type="PIRSR" id="PIRSR605301-1"/>
    </source>
</evidence>
<keyword evidence="1" id="KW-0862">Zinc</keyword>
<feature type="binding site" evidence="1">
    <location>
        <position position="238"/>
    </location>
    <ligand>
        <name>Zn(2+)</name>
        <dbReference type="ChEBI" id="CHEBI:29105"/>
    </ligand>
</feature>
<keyword evidence="4" id="KW-1185">Reference proteome</keyword>
<dbReference type="KEGG" id="kng:KNAG_0E01940"/>
<evidence type="ECO:0000256" key="2">
    <source>
        <dbReference type="SAM" id="MobiDB-lite"/>
    </source>
</evidence>
<proteinExistence type="predicted"/>
<evidence type="ECO:0000313" key="3">
    <source>
        <dbReference type="EMBL" id="CCK70456.1"/>
    </source>
</evidence>
<dbReference type="GO" id="GO:0000281">
    <property type="term" value="P:mitotic cytokinesis"/>
    <property type="evidence" value="ECO:0007669"/>
    <property type="project" value="EnsemblFungi"/>
</dbReference>
<dbReference type="PANTHER" id="PTHR22599">
    <property type="entry name" value="MPS ONE BINDER KINASE ACTIVATOR-LIKE MOB"/>
    <property type="match status" value="1"/>
</dbReference>
<dbReference type="GO" id="GO:1902554">
    <property type="term" value="C:serine/threonine protein kinase complex"/>
    <property type="evidence" value="ECO:0007669"/>
    <property type="project" value="EnsemblFungi"/>
</dbReference>
<dbReference type="InterPro" id="IPR005301">
    <property type="entry name" value="MOB_kinase_act_fam"/>
</dbReference>
<dbReference type="InterPro" id="IPR036703">
    <property type="entry name" value="MOB_kinase_act_sf"/>
</dbReference>
<dbReference type="EMBL" id="HE978318">
    <property type="protein sequence ID" value="CCK70456.1"/>
    <property type="molecule type" value="Genomic_DNA"/>
</dbReference>
<feature type="binding site" evidence="1">
    <location>
        <position position="315"/>
    </location>
    <ligand>
        <name>Zn(2+)</name>
        <dbReference type="ChEBI" id="CHEBI:29105"/>
    </ligand>
</feature>
<dbReference type="Gene3D" id="1.20.140.30">
    <property type="entry name" value="MOB kinase activator"/>
    <property type="match status" value="1"/>
</dbReference>
<feature type="region of interest" description="Disordered" evidence="2">
    <location>
        <begin position="67"/>
        <end position="175"/>
    </location>
</feature>
<evidence type="ECO:0008006" key="5">
    <source>
        <dbReference type="Google" id="ProtNLM"/>
    </source>
</evidence>
<feature type="compositionally biased region" description="Polar residues" evidence="2">
    <location>
        <begin position="73"/>
        <end position="99"/>
    </location>
</feature>
<feature type="compositionally biased region" description="Polar residues" evidence="2">
    <location>
        <begin position="131"/>
        <end position="162"/>
    </location>
</feature>
<dbReference type="OMA" id="PQSCPRM"/>
<reference evidence="3 4" key="1">
    <citation type="journal article" date="2011" name="Proc. Natl. Acad. Sci. U.S.A.">
        <title>Evolutionary erosion of yeast sex chromosomes by mating-type switching accidents.</title>
        <authorList>
            <person name="Gordon J.L."/>
            <person name="Armisen D."/>
            <person name="Proux-Wera E."/>
            <person name="Oheigeartaigh S.S."/>
            <person name="Byrne K.P."/>
            <person name="Wolfe K.H."/>
        </authorList>
    </citation>
    <scope>NUCLEOTIDE SEQUENCE [LARGE SCALE GENOMIC DNA]</scope>
    <source>
        <strain evidence="4">ATCC MYA-139 / BCRC 22969 / CBS 8797 / CCRC 22969 / KCTC 17520 / NBRC 10181 / NCYC 3082</strain>
    </source>
</reference>
<reference evidence="4" key="2">
    <citation type="submission" date="2012-08" db="EMBL/GenBank/DDBJ databases">
        <title>Genome sequence of Kazachstania naganishii.</title>
        <authorList>
            <person name="Gordon J.L."/>
            <person name="Armisen D."/>
            <person name="Proux-Wera E."/>
            <person name="OhEigeartaigh S.S."/>
            <person name="Byrne K.P."/>
            <person name="Wolfe K.H."/>
        </authorList>
    </citation>
    <scope>NUCLEOTIDE SEQUENCE [LARGE SCALE GENOMIC DNA]</scope>
    <source>
        <strain evidence="4">ATCC MYA-139 / BCRC 22969 / CBS 8797 / CCRC 22969 / KCTC 17520 / NBRC 10181 / NCYC 3082</strain>
    </source>
</reference>
<dbReference type="GO" id="GO:0032465">
    <property type="term" value="P:regulation of cytokinesis"/>
    <property type="evidence" value="ECO:0007669"/>
    <property type="project" value="EnsemblFungi"/>
</dbReference>
<dbReference type="GO" id="GO:0007096">
    <property type="term" value="P:regulation of exit from mitosis"/>
    <property type="evidence" value="ECO:0007669"/>
    <property type="project" value="EnsemblFungi"/>
</dbReference>
<sequence>MSFLQNLYVGFCGFDESTICHNNVPLLLSLSVVRFLFLINGFHILTVPVQTYLSYSHLSPGQTIRSTRGFKWNTGQSENNGSKQQQQNGLGTPAGNTALFSPPILPPQQSQYHNNGSSNNSSNGNPKDVGLTTTPLRQQGSNDLNPISSQQQTTDFNYTPSHQKPFIQPTTGTTVTTHQDIKQIVEVTLGSKGVLNQAVKLPKGENVNEWLAVHVVDFYNQINMLYGTITEFCSPVTCPRMIATNEYEYLWSFQRGQAPISVSAPKYVECLMKWCQEQFDDEAVFPSRKDGVFPARFCDKVVIPILRRLFRVYAHIYCHHFNEILELNLQTVLNTSFRHFILFAQEFNLLRDADYGPLLELVSELKDRE</sequence>
<feature type="compositionally biased region" description="Low complexity" evidence="2">
    <location>
        <begin position="114"/>
        <end position="125"/>
    </location>
</feature>
<accession>J7S7Q5</accession>
<dbReference type="GeneID" id="34526156"/>
<evidence type="ECO:0000313" key="4">
    <source>
        <dbReference type="Proteomes" id="UP000006310"/>
    </source>
</evidence>
<dbReference type="GO" id="GO:0044732">
    <property type="term" value="C:mitotic spindle pole body"/>
    <property type="evidence" value="ECO:0007669"/>
    <property type="project" value="EnsemblFungi"/>
</dbReference>
<organism evidence="3 4">
    <name type="scientific">Huiozyma naganishii (strain ATCC MYA-139 / BCRC 22969 / CBS 8797 / KCTC 17520 / NBRC 10181 / NCYC 3082 / Yp74L-3)</name>
    <name type="common">Yeast</name>
    <name type="synonym">Kazachstania naganishii</name>
    <dbReference type="NCBI Taxonomy" id="1071383"/>
    <lineage>
        <taxon>Eukaryota</taxon>
        <taxon>Fungi</taxon>
        <taxon>Dikarya</taxon>
        <taxon>Ascomycota</taxon>
        <taxon>Saccharomycotina</taxon>
        <taxon>Saccharomycetes</taxon>
        <taxon>Saccharomycetales</taxon>
        <taxon>Saccharomycetaceae</taxon>
        <taxon>Huiozyma</taxon>
    </lineage>
</organism>